<proteinExistence type="predicted"/>
<gene>
    <name evidence="6" type="ORF">DCM90_04945</name>
</gene>
<evidence type="ECO:0000256" key="3">
    <source>
        <dbReference type="ARBA" id="ARBA00023163"/>
    </source>
</evidence>
<dbReference type="SUPFAM" id="SSF48498">
    <property type="entry name" value="Tetracyclin repressor-like, C-terminal domain"/>
    <property type="match status" value="1"/>
</dbReference>
<dbReference type="InterPro" id="IPR001647">
    <property type="entry name" value="HTH_TetR"/>
</dbReference>
<comment type="caution">
    <text evidence="6">The sequence shown here is derived from an EMBL/GenBank/DDBJ whole genome shotgun (WGS) entry which is preliminary data.</text>
</comment>
<dbReference type="RefSeq" id="WP_109250228.1">
    <property type="nucleotide sequence ID" value="NZ_QCXQ01000002.1"/>
</dbReference>
<evidence type="ECO:0000256" key="4">
    <source>
        <dbReference type="PROSITE-ProRule" id="PRU00335"/>
    </source>
</evidence>
<accession>A0A2V1MZ38</accession>
<dbReference type="OrthoDB" id="881297at2"/>
<dbReference type="Gene3D" id="1.10.357.10">
    <property type="entry name" value="Tetracycline Repressor, domain 2"/>
    <property type="match status" value="1"/>
</dbReference>
<dbReference type="Pfam" id="PF00440">
    <property type="entry name" value="TetR_N"/>
    <property type="match status" value="1"/>
</dbReference>
<organism evidence="6 7">
    <name type="scientific">Levilactobacillus bambusae</name>
    <dbReference type="NCBI Taxonomy" id="2024736"/>
    <lineage>
        <taxon>Bacteria</taxon>
        <taxon>Bacillati</taxon>
        <taxon>Bacillota</taxon>
        <taxon>Bacilli</taxon>
        <taxon>Lactobacillales</taxon>
        <taxon>Lactobacillaceae</taxon>
        <taxon>Levilactobacillus</taxon>
    </lineage>
</organism>
<dbReference type="PANTHER" id="PTHR47506">
    <property type="entry name" value="TRANSCRIPTIONAL REGULATORY PROTEIN"/>
    <property type="match status" value="1"/>
</dbReference>
<dbReference type="PROSITE" id="PS50977">
    <property type="entry name" value="HTH_TETR_2"/>
    <property type="match status" value="1"/>
</dbReference>
<dbReference type="Gene3D" id="1.10.10.60">
    <property type="entry name" value="Homeodomain-like"/>
    <property type="match status" value="1"/>
</dbReference>
<dbReference type="InterPro" id="IPR036271">
    <property type="entry name" value="Tet_transcr_reg_TetR-rel_C_sf"/>
</dbReference>
<evidence type="ECO:0000313" key="6">
    <source>
        <dbReference type="EMBL" id="PWG00281.1"/>
    </source>
</evidence>
<feature type="DNA-binding region" description="H-T-H motif" evidence="4">
    <location>
        <begin position="27"/>
        <end position="46"/>
    </location>
</feature>
<protein>
    <recommendedName>
        <fullName evidence="5">HTH tetR-type domain-containing protein</fullName>
    </recommendedName>
</protein>
<evidence type="ECO:0000259" key="5">
    <source>
        <dbReference type="PROSITE" id="PS50977"/>
    </source>
</evidence>
<keyword evidence="7" id="KW-1185">Reference proteome</keyword>
<evidence type="ECO:0000256" key="2">
    <source>
        <dbReference type="ARBA" id="ARBA00023125"/>
    </source>
</evidence>
<reference evidence="6 7" key="1">
    <citation type="journal article" date="2018" name="Int. J. Syst. Evol. Microbiol.">
        <title>Lactobacillus bambusae sp. nov., isolated from a traditional fermented Ma-bamboo shoots of Taiwan.</title>
        <authorList>
            <person name="Wang L.-T."/>
        </authorList>
    </citation>
    <scope>NUCLEOTIDE SEQUENCE [LARGE SCALE GENOMIC DNA]</scope>
    <source>
        <strain evidence="6 7">BS-W1</strain>
    </source>
</reference>
<keyword evidence="2 4" id="KW-0238">DNA-binding</keyword>
<sequence>MDEAARRAEMTAKINEYMVVHGFHSLKMDQIAKIMGVSRGKLYLYFSSKTAVVEAVVARYLTYISRLTKAYEIGTASEIIGEFLDYVVDNLLLNTSSSPVFIADLQADYPELAEQLKQAETAWVAEVRQYLLAGQRLGVFNDINPDLIVLSDQAMMPQLTPQYLLGHGLTPLKAIHDLFQYQINSLVRERYRSQIDLTAREADLARLAAKYTQTFE</sequence>
<dbReference type="EMBL" id="QCXQ01000002">
    <property type="protein sequence ID" value="PWG00281.1"/>
    <property type="molecule type" value="Genomic_DNA"/>
</dbReference>
<dbReference type="PANTHER" id="PTHR47506:SF6">
    <property type="entry name" value="HTH-TYPE TRANSCRIPTIONAL REPRESSOR NEMR"/>
    <property type="match status" value="1"/>
</dbReference>
<dbReference type="Proteomes" id="UP000245080">
    <property type="component" value="Unassembled WGS sequence"/>
</dbReference>
<evidence type="ECO:0000256" key="1">
    <source>
        <dbReference type="ARBA" id="ARBA00023015"/>
    </source>
</evidence>
<keyword evidence="1" id="KW-0805">Transcription regulation</keyword>
<dbReference type="AlphaFoldDB" id="A0A2V1MZ38"/>
<dbReference type="SUPFAM" id="SSF46689">
    <property type="entry name" value="Homeodomain-like"/>
    <property type="match status" value="1"/>
</dbReference>
<dbReference type="InterPro" id="IPR009057">
    <property type="entry name" value="Homeodomain-like_sf"/>
</dbReference>
<dbReference type="GO" id="GO:0003677">
    <property type="term" value="F:DNA binding"/>
    <property type="evidence" value="ECO:0007669"/>
    <property type="project" value="UniProtKB-UniRule"/>
</dbReference>
<name>A0A2V1MZ38_9LACO</name>
<evidence type="ECO:0000313" key="7">
    <source>
        <dbReference type="Proteomes" id="UP000245080"/>
    </source>
</evidence>
<keyword evidence="3" id="KW-0804">Transcription</keyword>
<feature type="domain" description="HTH tetR-type" evidence="5">
    <location>
        <begin position="4"/>
        <end position="64"/>
    </location>
</feature>